<dbReference type="GO" id="GO:0005737">
    <property type="term" value="C:cytoplasm"/>
    <property type="evidence" value="ECO:0007669"/>
    <property type="project" value="TreeGrafter"/>
</dbReference>
<dbReference type="EMBL" id="KL596842">
    <property type="protein sequence ID" value="KER23617.1"/>
    <property type="molecule type" value="Genomic_DNA"/>
</dbReference>
<dbReference type="Proteomes" id="UP000054324">
    <property type="component" value="Unassembled WGS sequence"/>
</dbReference>
<reference evidence="1 2" key="1">
    <citation type="submission" date="2013-11" db="EMBL/GenBank/DDBJ databases">
        <title>Opisthorchis viverrini - life in the bile duct.</title>
        <authorList>
            <person name="Young N.D."/>
            <person name="Nagarajan N."/>
            <person name="Lin S.J."/>
            <person name="Korhonen P.K."/>
            <person name="Jex A.R."/>
            <person name="Hall R.S."/>
            <person name="Safavi-Hemami H."/>
            <person name="Kaewkong W."/>
            <person name="Bertrand D."/>
            <person name="Gao S."/>
            <person name="Seet Q."/>
            <person name="Wongkham S."/>
            <person name="Teh B.T."/>
            <person name="Wongkham C."/>
            <person name="Intapan P.M."/>
            <person name="Maleewong W."/>
            <person name="Yang X."/>
            <person name="Hu M."/>
            <person name="Wang Z."/>
            <person name="Hofmann A."/>
            <person name="Sternberg P.W."/>
            <person name="Tan P."/>
            <person name="Wang J."/>
            <person name="Gasser R.B."/>
        </authorList>
    </citation>
    <scope>NUCLEOTIDE SEQUENCE [LARGE SCALE GENOMIC DNA]</scope>
</reference>
<dbReference type="Pfam" id="PF00023">
    <property type="entry name" value="Ank"/>
    <property type="match status" value="2"/>
</dbReference>
<keyword evidence="2" id="KW-1185">Reference proteome</keyword>
<dbReference type="InterPro" id="IPR002110">
    <property type="entry name" value="Ankyrin_rpt"/>
</dbReference>
<evidence type="ECO:0000313" key="1">
    <source>
        <dbReference type="EMBL" id="KER23617.1"/>
    </source>
</evidence>
<dbReference type="CTD" id="20322698"/>
<dbReference type="PROSITE" id="PS50297">
    <property type="entry name" value="ANK_REP_REGION"/>
    <property type="match status" value="3"/>
</dbReference>
<dbReference type="InterPro" id="IPR036770">
    <property type="entry name" value="Ankyrin_rpt-contain_sf"/>
</dbReference>
<dbReference type="OrthoDB" id="10258888at2759"/>
<dbReference type="PANTHER" id="PTHR24198:SF165">
    <property type="entry name" value="ANKYRIN REPEAT-CONTAINING PROTEIN-RELATED"/>
    <property type="match status" value="1"/>
</dbReference>
<gene>
    <name evidence="1" type="ORF">T265_08519</name>
</gene>
<dbReference type="Gene3D" id="1.25.40.20">
    <property type="entry name" value="Ankyrin repeat-containing domain"/>
    <property type="match status" value="3"/>
</dbReference>
<organism evidence="1 2">
    <name type="scientific">Opisthorchis viverrini</name>
    <name type="common">Southeast Asian liver fluke</name>
    <dbReference type="NCBI Taxonomy" id="6198"/>
    <lineage>
        <taxon>Eukaryota</taxon>
        <taxon>Metazoa</taxon>
        <taxon>Spiralia</taxon>
        <taxon>Lophotrochozoa</taxon>
        <taxon>Platyhelminthes</taxon>
        <taxon>Trematoda</taxon>
        <taxon>Digenea</taxon>
        <taxon>Opisthorchiida</taxon>
        <taxon>Opisthorchiata</taxon>
        <taxon>Opisthorchiidae</taxon>
        <taxon>Opisthorchis</taxon>
    </lineage>
</organism>
<evidence type="ECO:0000313" key="2">
    <source>
        <dbReference type="Proteomes" id="UP000054324"/>
    </source>
</evidence>
<sequence length="895" mass="98831">MSAEPNEVSTDDVDVILRACDEGNVKYLAEFIISGGELRDLIDSKGRNALHHCVECSNESNRTNLETAHLLGQLDRIKCAKIIMKTSPELMDCCDSEGWSPLHLAVVHNDLDFLRAMLEFESSLAVRTYIPNNSTGVQNNVPILGRTAIHFAVLHQKLESLAVLVQAHVKSWISFLDYQGATALHYAVQLPSPREEEAIQLLVNEGQADINEVDSHGRTPLIWAATIDAPRAVALLLRLGAKLNIRDECGLTALHCASSRGNAEVVQCLLNWITTANMDDLSQIATFRDVPDKDGCSPLFYSVTLGHNNVTSALLAAGANVHTVDRKGRTLAHCLARIQVSRSEAEDHSIISLLSNLVSAGMQLWNVNQSGATPLHEACLLRNAPLVSGLTNYPGFDDAVHARDAQGHTPLHLVVAASWSEDSAGLDICRCLLRHKADVNATTELPQGGTVTALDLAIMNETEEGVSNGQMHKLLDSFGAKKAEDLTKPTENVLKQVVDHKEEAQILSNEIDPTARSTLMAQTSKPTSTSPTSFAVTESELGAHPACEKSYSGDKKPCVRSTNKLRAGRETKKSRRSRAFQTNNEATRTPLSELYPKNSDSEVHRGRSRTKMPLKSKPSCSHTNPKTTCRSSGSTTSSSVRVATPTSSDMDHACNQINQRRSRSNLDHCRRQRQQEQGLPVNQDPKTNTRNLERILPIMLDRYMHRQDWECSPLTGRYRMAKPTLSPYLVPLVPSMKGSLSHSSIQSADQRSHRRTGSGTPCYPDRKTHSSYSGEQQPKSHQKNKHEAFGCSSNKSLGQARTKSEYYKLLQDLANLELQRHHPHKLVPIKPIQTPREFRKKPSDHITKYSSAMGGELSPAGRREVSLSPELDIVEDNSLNRKQGRCGRRTRDKNS</sequence>
<dbReference type="SMART" id="SM00248">
    <property type="entry name" value="ANK"/>
    <property type="match status" value="9"/>
</dbReference>
<dbReference type="SUPFAM" id="SSF48403">
    <property type="entry name" value="Ankyrin repeat"/>
    <property type="match status" value="2"/>
</dbReference>
<protein>
    <submittedName>
        <fullName evidence="1">Uncharacterized protein</fullName>
    </submittedName>
</protein>
<accession>A0A074ZD83</accession>
<dbReference type="PANTHER" id="PTHR24198">
    <property type="entry name" value="ANKYRIN REPEAT AND PROTEIN KINASE DOMAIN-CONTAINING PROTEIN"/>
    <property type="match status" value="1"/>
</dbReference>
<name>A0A074ZD83_OPIVI</name>
<dbReference type="PROSITE" id="PS50088">
    <property type="entry name" value="ANK_REPEAT"/>
    <property type="match status" value="5"/>
</dbReference>
<dbReference type="Pfam" id="PF12796">
    <property type="entry name" value="Ank_2"/>
    <property type="match status" value="2"/>
</dbReference>
<dbReference type="RefSeq" id="XP_009172612.1">
    <property type="nucleotide sequence ID" value="XM_009174348.1"/>
</dbReference>
<dbReference type="GeneID" id="20322698"/>
<proteinExistence type="predicted"/>
<dbReference type="KEGG" id="ovi:T265_08519"/>
<dbReference type="AlphaFoldDB" id="A0A074ZD83"/>
<dbReference type="STRING" id="6198.A0A074ZD83"/>